<dbReference type="EMBL" id="ML119710">
    <property type="protein sequence ID" value="RPA78547.1"/>
    <property type="molecule type" value="Genomic_DNA"/>
</dbReference>
<accession>A0A3N4HZC2</accession>
<keyword evidence="2" id="KW-1185">Reference proteome</keyword>
<dbReference type="Proteomes" id="UP000275078">
    <property type="component" value="Unassembled WGS sequence"/>
</dbReference>
<sequence>MSFYSRLSLHSIHQLFSLIRSKTVMVKSEMAINAKIEAPPEESIIFLHHERRRIADLYSFNRSLYTTLFLNPISHAMMKESAWAASSHILTLFEINHSVANGKLDDCLSTGTEKALVLKNRIVSLLTRSAENLLDCLKLYDMEYPQADEIFLRFLESLCQESTTVGGVWNDETRTFADSCLIQRQLQERKVVLGNGERKRSLEGIVTTLKAIEDDLMGMVVDIEEFESPWY</sequence>
<dbReference type="AlphaFoldDB" id="A0A3N4HZC2"/>
<organism evidence="1 2">
    <name type="scientific">Ascobolus immersus RN42</name>
    <dbReference type="NCBI Taxonomy" id="1160509"/>
    <lineage>
        <taxon>Eukaryota</taxon>
        <taxon>Fungi</taxon>
        <taxon>Dikarya</taxon>
        <taxon>Ascomycota</taxon>
        <taxon>Pezizomycotina</taxon>
        <taxon>Pezizomycetes</taxon>
        <taxon>Pezizales</taxon>
        <taxon>Ascobolaceae</taxon>
        <taxon>Ascobolus</taxon>
    </lineage>
</organism>
<gene>
    <name evidence="1" type="ORF">BJ508DRAFT_155247</name>
</gene>
<evidence type="ECO:0000313" key="2">
    <source>
        <dbReference type="Proteomes" id="UP000275078"/>
    </source>
</evidence>
<protein>
    <submittedName>
        <fullName evidence="1">Uncharacterized protein</fullName>
    </submittedName>
</protein>
<name>A0A3N4HZC2_ASCIM</name>
<reference evidence="1 2" key="1">
    <citation type="journal article" date="2018" name="Nat. Ecol. Evol.">
        <title>Pezizomycetes genomes reveal the molecular basis of ectomycorrhizal truffle lifestyle.</title>
        <authorList>
            <person name="Murat C."/>
            <person name="Payen T."/>
            <person name="Noel B."/>
            <person name="Kuo A."/>
            <person name="Morin E."/>
            <person name="Chen J."/>
            <person name="Kohler A."/>
            <person name="Krizsan K."/>
            <person name="Balestrini R."/>
            <person name="Da Silva C."/>
            <person name="Montanini B."/>
            <person name="Hainaut M."/>
            <person name="Levati E."/>
            <person name="Barry K.W."/>
            <person name="Belfiori B."/>
            <person name="Cichocki N."/>
            <person name="Clum A."/>
            <person name="Dockter R.B."/>
            <person name="Fauchery L."/>
            <person name="Guy J."/>
            <person name="Iotti M."/>
            <person name="Le Tacon F."/>
            <person name="Lindquist E.A."/>
            <person name="Lipzen A."/>
            <person name="Malagnac F."/>
            <person name="Mello A."/>
            <person name="Molinier V."/>
            <person name="Miyauchi S."/>
            <person name="Poulain J."/>
            <person name="Riccioni C."/>
            <person name="Rubini A."/>
            <person name="Sitrit Y."/>
            <person name="Splivallo R."/>
            <person name="Traeger S."/>
            <person name="Wang M."/>
            <person name="Zifcakova L."/>
            <person name="Wipf D."/>
            <person name="Zambonelli A."/>
            <person name="Paolocci F."/>
            <person name="Nowrousian M."/>
            <person name="Ottonello S."/>
            <person name="Baldrian P."/>
            <person name="Spatafora J.W."/>
            <person name="Henrissat B."/>
            <person name="Nagy L.G."/>
            <person name="Aury J.M."/>
            <person name="Wincker P."/>
            <person name="Grigoriev I.V."/>
            <person name="Bonfante P."/>
            <person name="Martin F.M."/>
        </authorList>
    </citation>
    <scope>NUCLEOTIDE SEQUENCE [LARGE SCALE GENOMIC DNA]</scope>
    <source>
        <strain evidence="1 2">RN42</strain>
    </source>
</reference>
<proteinExistence type="predicted"/>
<evidence type="ECO:0000313" key="1">
    <source>
        <dbReference type="EMBL" id="RPA78547.1"/>
    </source>
</evidence>